<dbReference type="PANTHER" id="PTHR31516:SF17">
    <property type="entry name" value="STABILIZER OF AXONEMAL MICROTUBULES 2"/>
    <property type="match status" value="1"/>
</dbReference>
<dbReference type="Pfam" id="PF05217">
    <property type="entry name" value="SAXO1-2"/>
    <property type="match status" value="1"/>
</dbReference>
<evidence type="ECO:0000256" key="2">
    <source>
        <dbReference type="SAM" id="MobiDB-lite"/>
    </source>
</evidence>
<evidence type="ECO:0000313" key="4">
    <source>
        <dbReference type="Proteomes" id="UP001164746"/>
    </source>
</evidence>
<dbReference type="EMBL" id="CP111014">
    <property type="protein sequence ID" value="WAR00691.1"/>
    <property type="molecule type" value="Genomic_DNA"/>
</dbReference>
<evidence type="ECO:0000256" key="1">
    <source>
        <dbReference type="ARBA" id="ARBA00008738"/>
    </source>
</evidence>
<organism evidence="3 4">
    <name type="scientific">Mya arenaria</name>
    <name type="common">Soft-shell clam</name>
    <dbReference type="NCBI Taxonomy" id="6604"/>
    <lineage>
        <taxon>Eukaryota</taxon>
        <taxon>Metazoa</taxon>
        <taxon>Spiralia</taxon>
        <taxon>Lophotrochozoa</taxon>
        <taxon>Mollusca</taxon>
        <taxon>Bivalvia</taxon>
        <taxon>Autobranchia</taxon>
        <taxon>Heteroconchia</taxon>
        <taxon>Euheterodonta</taxon>
        <taxon>Imparidentia</taxon>
        <taxon>Neoheterodontei</taxon>
        <taxon>Myida</taxon>
        <taxon>Myoidea</taxon>
        <taxon>Myidae</taxon>
        <taxon>Mya</taxon>
    </lineage>
</organism>
<dbReference type="PANTHER" id="PTHR31516">
    <property type="entry name" value="STABILIZER OF AXONEMAL MICROTUBULES 2"/>
    <property type="match status" value="1"/>
</dbReference>
<name>A0ABY7DWK5_MYAAR</name>
<evidence type="ECO:0000313" key="3">
    <source>
        <dbReference type="EMBL" id="WAR00691.1"/>
    </source>
</evidence>
<sequence length="460" mass="53462">MTKRCICQICTCGRHKCPHNPTNHLSQGDGPCRLTEYTNVYKAHPLGARENFKPNQQPMHGGEFMDKTTQRTDYKPHPLERPFVHKHEDYVKPPGDMENMTSYKQEYKSMHPQHKPLGMKARGNCQLDLRGNQHTNKWDGTRVQAYGQQAAWEPPKSKFEGQTTFQTDYRSKEIGPRHSFKPNEGAKMSDTPFEDRTSHRDAYIQHAMPARFQREREHYKPPQVGFEGLSTQKRDYKGAVGQPTHSFKPEGRAFQSEAPFDDDTTNRVDYKRWPMERPFVHAHDQYQKPAGEMDMNTTHNQTYREMPIERVVAMRPNSMKQASAPFDGTTNYNSDFRKWNGERAQMTKQPAYMPNNAPFEGNSTYKGHYVPQPMQAVHSFRPDNNAFRSDAQFDDHTMYRQDYTPKPIQLCEAAVIDQPTSRFRFSELDTRGHRMYQSTITPLQTQQRSLSQQRLGMSVA</sequence>
<accession>A0ABY7DWK5</accession>
<comment type="similarity">
    <text evidence="1">Belongs to the FAM154 family.</text>
</comment>
<gene>
    <name evidence="3" type="ORF">MAR_025063</name>
</gene>
<keyword evidence="4" id="KW-1185">Reference proteome</keyword>
<dbReference type="Proteomes" id="UP001164746">
    <property type="component" value="Chromosome 3"/>
</dbReference>
<proteinExistence type="inferred from homology"/>
<dbReference type="InterPro" id="IPR033336">
    <property type="entry name" value="SAXO1/2"/>
</dbReference>
<protein>
    <submittedName>
        <fullName evidence="3">SAXO1-like protein</fullName>
    </submittedName>
</protein>
<feature type="region of interest" description="Disordered" evidence="2">
    <location>
        <begin position="173"/>
        <end position="194"/>
    </location>
</feature>
<reference evidence="3" key="1">
    <citation type="submission" date="2022-11" db="EMBL/GenBank/DDBJ databases">
        <title>Centuries of genome instability and evolution in soft-shell clam transmissible cancer (bioRxiv).</title>
        <authorList>
            <person name="Hart S.F.M."/>
            <person name="Yonemitsu M.A."/>
            <person name="Giersch R.M."/>
            <person name="Beal B.F."/>
            <person name="Arriagada G."/>
            <person name="Davis B.W."/>
            <person name="Ostrander E.A."/>
            <person name="Goff S.P."/>
            <person name="Metzger M.J."/>
        </authorList>
    </citation>
    <scope>NUCLEOTIDE SEQUENCE</scope>
    <source>
        <strain evidence="3">MELC-2E11</strain>
        <tissue evidence="3">Siphon/mantle</tissue>
    </source>
</reference>